<dbReference type="KEGG" id="mspg:F6B93_10765"/>
<dbReference type="RefSeq" id="WP_211699088.1">
    <property type="nucleotide sequence ID" value="NZ_CP046600.1"/>
</dbReference>
<proteinExistence type="predicted"/>
<protein>
    <submittedName>
        <fullName evidence="1">Uncharacterized protein</fullName>
    </submittedName>
</protein>
<accession>A0A975PX96</accession>
<name>A0A975PX96_9MYCO</name>
<evidence type="ECO:0000313" key="2">
    <source>
        <dbReference type="Proteomes" id="UP000682202"/>
    </source>
</evidence>
<dbReference type="EMBL" id="CP046600">
    <property type="protein sequence ID" value="QUR67513.1"/>
    <property type="molecule type" value="Genomic_DNA"/>
</dbReference>
<evidence type="ECO:0000313" key="1">
    <source>
        <dbReference type="EMBL" id="QUR67513.1"/>
    </source>
</evidence>
<reference evidence="1" key="1">
    <citation type="submission" date="2019-12" db="EMBL/GenBank/DDBJ databases">
        <title>Mycobacterium spongiae sp. nov.</title>
        <authorList>
            <person name="Stinear T."/>
        </authorList>
    </citation>
    <scope>NUCLEOTIDE SEQUENCE</scope>
    <source>
        <strain evidence="1">FSD4b-SM</strain>
    </source>
</reference>
<organism evidence="1 2">
    <name type="scientific">Mycobacterium spongiae</name>
    <dbReference type="NCBI Taxonomy" id="886343"/>
    <lineage>
        <taxon>Bacteria</taxon>
        <taxon>Bacillati</taxon>
        <taxon>Actinomycetota</taxon>
        <taxon>Actinomycetes</taxon>
        <taxon>Mycobacteriales</taxon>
        <taxon>Mycobacteriaceae</taxon>
        <taxon>Mycobacterium</taxon>
    </lineage>
</organism>
<keyword evidence="2" id="KW-1185">Reference proteome</keyword>
<sequence>MGEAAKLALVTDIRIGRRHRTTIHAEDARRGPDLLDRDFKALMIDCYSRAIVG</sequence>
<gene>
    <name evidence="1" type="ORF">F6B93_10765</name>
</gene>
<dbReference type="AlphaFoldDB" id="A0A975PX96"/>
<dbReference type="Proteomes" id="UP000682202">
    <property type="component" value="Chromosome"/>
</dbReference>